<evidence type="ECO:0000313" key="3">
    <source>
        <dbReference type="Proteomes" id="UP000326396"/>
    </source>
</evidence>
<gene>
    <name evidence="2" type="ORF">E3N88_04826</name>
</gene>
<dbReference type="EMBL" id="SZYD01000002">
    <property type="protein sequence ID" value="KAD7117558.1"/>
    <property type="molecule type" value="Genomic_DNA"/>
</dbReference>
<dbReference type="OrthoDB" id="1922643at2759"/>
<dbReference type="InterPro" id="IPR043502">
    <property type="entry name" value="DNA/RNA_pol_sf"/>
</dbReference>
<evidence type="ECO:0000313" key="2">
    <source>
        <dbReference type="EMBL" id="KAD7117558.1"/>
    </source>
</evidence>
<dbReference type="SUPFAM" id="SSF56672">
    <property type="entry name" value="DNA/RNA polymerases"/>
    <property type="match status" value="1"/>
</dbReference>
<proteinExistence type="predicted"/>
<comment type="caution">
    <text evidence="2">The sequence shown here is derived from an EMBL/GenBank/DDBJ whole genome shotgun (WGS) entry which is preliminary data.</text>
</comment>
<dbReference type="InterPro" id="IPR013103">
    <property type="entry name" value="RVT_2"/>
</dbReference>
<name>A0A5N6PXP3_9ASTR</name>
<protein>
    <recommendedName>
        <fullName evidence="1">Reverse transcriptase Ty1/copia-type domain-containing protein</fullName>
    </recommendedName>
</protein>
<dbReference type="AlphaFoldDB" id="A0A5N6PXP3"/>
<dbReference type="PANTHER" id="PTHR11439">
    <property type="entry name" value="GAG-POL-RELATED RETROTRANSPOSON"/>
    <property type="match status" value="1"/>
</dbReference>
<keyword evidence="3" id="KW-1185">Reference proteome</keyword>
<organism evidence="2 3">
    <name type="scientific">Mikania micrantha</name>
    <name type="common">bitter vine</name>
    <dbReference type="NCBI Taxonomy" id="192012"/>
    <lineage>
        <taxon>Eukaryota</taxon>
        <taxon>Viridiplantae</taxon>
        <taxon>Streptophyta</taxon>
        <taxon>Embryophyta</taxon>
        <taxon>Tracheophyta</taxon>
        <taxon>Spermatophyta</taxon>
        <taxon>Magnoliopsida</taxon>
        <taxon>eudicotyledons</taxon>
        <taxon>Gunneridae</taxon>
        <taxon>Pentapetalae</taxon>
        <taxon>asterids</taxon>
        <taxon>campanulids</taxon>
        <taxon>Asterales</taxon>
        <taxon>Asteraceae</taxon>
        <taxon>Asteroideae</taxon>
        <taxon>Heliantheae alliance</taxon>
        <taxon>Eupatorieae</taxon>
        <taxon>Mikania</taxon>
    </lineage>
</organism>
<dbReference type="Pfam" id="PF07727">
    <property type="entry name" value="RVT_2"/>
    <property type="match status" value="1"/>
</dbReference>
<feature type="domain" description="Reverse transcriptase Ty1/copia-type" evidence="1">
    <location>
        <begin position="2"/>
        <end position="132"/>
    </location>
</feature>
<sequence length="249" mass="28616">MVYKLFKALYGLRQAPRAWNIRLDKVLKDLNFKRSPREYALYRREDQRGVLIVRVYVDDLIVTGSSAKEIENFKNQMRKNFEMSDLGQPSYYLGIEVVQQNRGIAICQEGYATKVLKNANMWDCNPTKYPMEPGLQLTNEDKTELVDPTMYKSIIGCLRYLTHTRPDINYAVGVANRFMEMPRVTHLQAVKHLLRYIKGTLSFGIQYTRNGCGKLIGYSDSSHANDRVDGKSTTGMIFYYGDGSFAWSG</sequence>
<evidence type="ECO:0000259" key="1">
    <source>
        <dbReference type="Pfam" id="PF07727"/>
    </source>
</evidence>
<dbReference type="Proteomes" id="UP000326396">
    <property type="component" value="Linkage Group LG10"/>
</dbReference>
<accession>A0A5N6PXP3</accession>
<reference evidence="2 3" key="1">
    <citation type="submission" date="2019-05" db="EMBL/GenBank/DDBJ databases">
        <title>Mikania micrantha, genome provides insights into the molecular mechanism of rapid growth.</title>
        <authorList>
            <person name="Liu B."/>
        </authorList>
    </citation>
    <scope>NUCLEOTIDE SEQUENCE [LARGE SCALE GENOMIC DNA]</scope>
    <source>
        <strain evidence="2">NLD-2019</strain>
        <tissue evidence="2">Leaf</tissue>
    </source>
</reference>
<dbReference type="PANTHER" id="PTHR11439:SF515">
    <property type="entry name" value="GAG-POL POLYPROTEIN"/>
    <property type="match status" value="1"/>
</dbReference>